<organism evidence="1 2">
    <name type="scientific">Leptobacterium flavescens</name>
    <dbReference type="NCBI Taxonomy" id="472055"/>
    <lineage>
        <taxon>Bacteria</taxon>
        <taxon>Pseudomonadati</taxon>
        <taxon>Bacteroidota</taxon>
        <taxon>Flavobacteriia</taxon>
        <taxon>Flavobacteriales</taxon>
        <taxon>Flavobacteriaceae</taxon>
        <taxon>Leptobacterium</taxon>
    </lineage>
</organism>
<reference evidence="1 2" key="1">
    <citation type="submission" date="2020-01" db="EMBL/GenBank/DDBJ databases">
        <title>Leptobacterium flavescens.</title>
        <authorList>
            <person name="Wang G."/>
        </authorList>
    </citation>
    <scope>NUCLEOTIDE SEQUENCE [LARGE SCALE GENOMIC DNA]</scope>
    <source>
        <strain evidence="1 2">KCTC 22160</strain>
    </source>
</reference>
<sequence length="121" mass="13850">MVVKEIIWISEEILEAEVVITDGQFDLLCFGHPFKKKKGEQLTGPIYALDPTEIIRLETPNSHIKKLDESFDYLIEGELVDKKSGLMKIGDIMIEIDGRFIPGDIVNGDYISFRCDRLDIY</sequence>
<dbReference type="RefSeq" id="WP_163606110.1">
    <property type="nucleotide sequence ID" value="NZ_JAABOO010000001.1"/>
</dbReference>
<evidence type="ECO:0000313" key="1">
    <source>
        <dbReference type="EMBL" id="NER13108.1"/>
    </source>
</evidence>
<protein>
    <submittedName>
        <fullName evidence="1">Uncharacterized protein</fullName>
    </submittedName>
</protein>
<keyword evidence="2" id="KW-1185">Reference proteome</keyword>
<gene>
    <name evidence="1" type="ORF">GWK08_06635</name>
</gene>
<dbReference type="Proteomes" id="UP000468581">
    <property type="component" value="Unassembled WGS sequence"/>
</dbReference>
<comment type="caution">
    <text evidence="1">The sequence shown here is derived from an EMBL/GenBank/DDBJ whole genome shotgun (WGS) entry which is preliminary data.</text>
</comment>
<proteinExistence type="predicted"/>
<dbReference type="AlphaFoldDB" id="A0A6P0UMK9"/>
<accession>A0A6P0UMK9</accession>
<dbReference type="EMBL" id="JAABOO010000001">
    <property type="protein sequence ID" value="NER13108.1"/>
    <property type="molecule type" value="Genomic_DNA"/>
</dbReference>
<evidence type="ECO:0000313" key="2">
    <source>
        <dbReference type="Proteomes" id="UP000468581"/>
    </source>
</evidence>
<name>A0A6P0UMK9_9FLAO</name>